<dbReference type="InterPro" id="IPR019239">
    <property type="entry name" value="VapB_antitoxin"/>
</dbReference>
<accession>A0ABW1JJE9</accession>
<dbReference type="Pfam" id="PF09957">
    <property type="entry name" value="VapB_antitoxin"/>
    <property type="match status" value="1"/>
</dbReference>
<sequence length="75" mass="8264">MTRTMIDLDDDLLDRVAKELGTSTKKETVHAALRAALRANAARRLMDRMSDDSDARTAEALTNEMWAGGDRASRG</sequence>
<comment type="caution">
    <text evidence="1">The sequence shown here is derived from an EMBL/GenBank/DDBJ whole genome shotgun (WGS) entry which is preliminary data.</text>
</comment>
<evidence type="ECO:0000313" key="2">
    <source>
        <dbReference type="Proteomes" id="UP001596223"/>
    </source>
</evidence>
<protein>
    <submittedName>
        <fullName evidence="1">Type II toxin-antitoxin system VapB family antitoxin</fullName>
    </submittedName>
</protein>
<keyword evidence="2" id="KW-1185">Reference proteome</keyword>
<name>A0ABW1JJE9_9NOCA</name>
<reference evidence="2" key="1">
    <citation type="journal article" date="2019" name="Int. J. Syst. Evol. Microbiol.">
        <title>The Global Catalogue of Microorganisms (GCM) 10K type strain sequencing project: providing services to taxonomists for standard genome sequencing and annotation.</title>
        <authorList>
            <consortium name="The Broad Institute Genomics Platform"/>
            <consortium name="The Broad Institute Genome Sequencing Center for Infectious Disease"/>
            <person name="Wu L."/>
            <person name="Ma J."/>
        </authorList>
    </citation>
    <scope>NUCLEOTIDE SEQUENCE [LARGE SCALE GENOMIC DNA]</scope>
    <source>
        <strain evidence="2">CCUG 36956</strain>
    </source>
</reference>
<dbReference type="EMBL" id="JBHSQN010000001">
    <property type="protein sequence ID" value="MFC6009527.1"/>
    <property type="molecule type" value="Genomic_DNA"/>
</dbReference>
<evidence type="ECO:0000313" key="1">
    <source>
        <dbReference type="EMBL" id="MFC6009527.1"/>
    </source>
</evidence>
<organism evidence="1 2">
    <name type="scientific">Nocardia lasii</name>
    <dbReference type="NCBI Taxonomy" id="1616107"/>
    <lineage>
        <taxon>Bacteria</taxon>
        <taxon>Bacillati</taxon>
        <taxon>Actinomycetota</taxon>
        <taxon>Actinomycetes</taxon>
        <taxon>Mycobacteriales</taxon>
        <taxon>Nocardiaceae</taxon>
        <taxon>Nocardia</taxon>
    </lineage>
</organism>
<dbReference type="RefSeq" id="WP_378598014.1">
    <property type="nucleotide sequence ID" value="NZ_JBHSQN010000001.1"/>
</dbReference>
<proteinExistence type="predicted"/>
<gene>
    <name evidence="1" type="ORF">ACFP3H_00530</name>
</gene>
<dbReference type="Proteomes" id="UP001596223">
    <property type="component" value="Unassembled WGS sequence"/>
</dbReference>